<sequence>MQTFKTALRIIWAHKLYMLLYVLTFGALMLALGISSIIAAGNDANASSTGSSGTTAPSAQNAASKLPKANIAIINRDSGNLAQGLHEYLGSGATMVTLQDTPQRLQDAIARNDVDLIVIIPKGFSERFDKAAISSHNGQSNNLSASNGSSQSSPSAMPLADTTVSYLSSEGVLAKTDVNGFFSELRSVLASGVQPDLSSAVRYVVRQSKVSSLSPTVKVVKEAADTGKSMANSFGLTIKLSIYPVFMAMTTCISLLIGVFNAPETRRRLNASSVRSYELSAQQLLGGMSFGLLCWALYYSIALLAIMPFNHGFSAISVLAITKVGISQLVCTLTSMAFGFMIGQFRASPTVASAIAVSFGLILMFTSGAAFDPAVMPQAMVTLGKLLPGWWFTTSINDALGLATFQTPHPSMFGWLQSMGLVALFGCVFVCVGLAGGRYRSAHAEFGMANRVTELTEH</sequence>
<feature type="transmembrane region" description="Helical" evidence="7">
    <location>
        <begin position="242"/>
        <end position="263"/>
    </location>
</feature>
<evidence type="ECO:0000256" key="5">
    <source>
        <dbReference type="ARBA" id="ARBA00023136"/>
    </source>
</evidence>
<dbReference type="InterPro" id="IPR013525">
    <property type="entry name" value="ABC2_TM"/>
</dbReference>
<evidence type="ECO:0000256" key="7">
    <source>
        <dbReference type="SAM" id="Phobius"/>
    </source>
</evidence>
<evidence type="ECO:0000256" key="2">
    <source>
        <dbReference type="ARBA" id="ARBA00022475"/>
    </source>
</evidence>
<evidence type="ECO:0000259" key="8">
    <source>
        <dbReference type="Pfam" id="PF12698"/>
    </source>
</evidence>
<feature type="region of interest" description="Disordered" evidence="6">
    <location>
        <begin position="135"/>
        <end position="157"/>
    </location>
</feature>
<keyword evidence="2" id="KW-1003">Cell membrane</keyword>
<feature type="transmembrane region" description="Helical" evidence="7">
    <location>
        <begin position="415"/>
        <end position="435"/>
    </location>
</feature>
<dbReference type="GO" id="GO:0005886">
    <property type="term" value="C:plasma membrane"/>
    <property type="evidence" value="ECO:0007669"/>
    <property type="project" value="UniProtKB-SubCell"/>
</dbReference>
<keyword evidence="5 7" id="KW-0472">Membrane</keyword>
<keyword evidence="3 7" id="KW-0812">Transmembrane</keyword>
<proteinExistence type="predicted"/>
<dbReference type="KEGG" id="baqk:QN215_03670"/>
<feature type="transmembrane region" description="Helical" evidence="7">
    <location>
        <begin position="313"/>
        <end position="338"/>
    </location>
</feature>
<feature type="transmembrane region" description="Helical" evidence="7">
    <location>
        <begin position="20"/>
        <end position="41"/>
    </location>
</feature>
<dbReference type="Gene3D" id="3.40.1710.10">
    <property type="entry name" value="abc type-2 transporter like domain"/>
    <property type="match status" value="1"/>
</dbReference>
<organism evidence="9">
    <name type="scientific">Bifidobacterium aquikefiricola</name>
    <dbReference type="NCBI Taxonomy" id="3059038"/>
    <lineage>
        <taxon>Bacteria</taxon>
        <taxon>Bacillati</taxon>
        <taxon>Actinomycetota</taxon>
        <taxon>Actinomycetes</taxon>
        <taxon>Bifidobacteriales</taxon>
        <taxon>Bifidobacteriaceae</taxon>
        <taxon>Bifidobacterium</taxon>
    </lineage>
</organism>
<evidence type="ECO:0000256" key="4">
    <source>
        <dbReference type="ARBA" id="ARBA00022989"/>
    </source>
</evidence>
<feature type="transmembrane region" description="Helical" evidence="7">
    <location>
        <begin position="350"/>
        <end position="371"/>
    </location>
</feature>
<dbReference type="PANTHER" id="PTHR30294">
    <property type="entry name" value="MEMBRANE COMPONENT OF ABC TRANSPORTER YHHJ-RELATED"/>
    <property type="match status" value="1"/>
</dbReference>
<evidence type="ECO:0000256" key="1">
    <source>
        <dbReference type="ARBA" id="ARBA00004651"/>
    </source>
</evidence>
<feature type="domain" description="ABC-2 type transporter transmembrane" evidence="8">
    <location>
        <begin position="62"/>
        <end position="434"/>
    </location>
</feature>
<name>A0AB39U8F4_9BIFI</name>
<dbReference type="Pfam" id="PF12698">
    <property type="entry name" value="ABC2_membrane_3"/>
    <property type="match status" value="1"/>
</dbReference>
<comment type="subcellular location">
    <subcellularLocation>
        <location evidence="1">Cell membrane</location>
        <topology evidence="1">Multi-pass membrane protein</topology>
    </subcellularLocation>
</comment>
<dbReference type="InterPro" id="IPR051449">
    <property type="entry name" value="ABC-2_transporter_component"/>
</dbReference>
<reference evidence="9" key="1">
    <citation type="submission" date="2023-07" db="EMBL/GenBank/DDBJ databases">
        <title>Bifidobacterium aquikefiriaerophilum sp. nov. and Bifidobacterium eccum sp. nov., isolated from water kefir.</title>
        <authorList>
            <person name="Breselge S."/>
            <person name="Bellassi P."/>
            <person name="Barcenilla C."/>
            <person name="Alvarez-Ordonez A."/>
            <person name="Morelli L."/>
            <person name="Cotter P.D."/>
        </authorList>
    </citation>
    <scope>NUCLEOTIDE SEQUENCE</scope>
    <source>
        <strain evidence="9">WK041_4_12</strain>
    </source>
</reference>
<feature type="transmembrane region" description="Helical" evidence="7">
    <location>
        <begin position="284"/>
        <end position="307"/>
    </location>
</feature>
<feature type="compositionally biased region" description="Low complexity" evidence="6">
    <location>
        <begin position="137"/>
        <end position="157"/>
    </location>
</feature>
<keyword evidence="4 7" id="KW-1133">Transmembrane helix</keyword>
<evidence type="ECO:0000313" key="9">
    <source>
        <dbReference type="EMBL" id="XDS45222.1"/>
    </source>
</evidence>
<dbReference type="EMBL" id="CP129674">
    <property type="protein sequence ID" value="XDS45222.1"/>
    <property type="molecule type" value="Genomic_DNA"/>
</dbReference>
<dbReference type="RefSeq" id="WP_369344761.1">
    <property type="nucleotide sequence ID" value="NZ_CP129674.1"/>
</dbReference>
<protein>
    <submittedName>
        <fullName evidence="9">ABC transporter permease</fullName>
    </submittedName>
</protein>
<evidence type="ECO:0000256" key="6">
    <source>
        <dbReference type="SAM" id="MobiDB-lite"/>
    </source>
</evidence>
<accession>A0AB39U8F4</accession>
<dbReference type="GO" id="GO:0140359">
    <property type="term" value="F:ABC-type transporter activity"/>
    <property type="evidence" value="ECO:0007669"/>
    <property type="project" value="InterPro"/>
</dbReference>
<evidence type="ECO:0000256" key="3">
    <source>
        <dbReference type="ARBA" id="ARBA00022692"/>
    </source>
</evidence>
<gene>
    <name evidence="9" type="ORF">QN215_03670</name>
</gene>
<dbReference type="AlphaFoldDB" id="A0AB39U8F4"/>
<dbReference type="PANTHER" id="PTHR30294:SF29">
    <property type="entry name" value="MULTIDRUG ABC TRANSPORTER PERMEASE YBHS-RELATED"/>
    <property type="match status" value="1"/>
</dbReference>